<accession>A0AA38SWM9</accession>
<dbReference type="PROSITE" id="PS00221">
    <property type="entry name" value="MIP"/>
    <property type="match status" value="1"/>
</dbReference>
<feature type="transmembrane region" description="Helical" evidence="7">
    <location>
        <begin position="20"/>
        <end position="40"/>
    </location>
</feature>
<dbReference type="InterPro" id="IPR034294">
    <property type="entry name" value="Aquaporin_transptr"/>
</dbReference>
<dbReference type="SUPFAM" id="SSF81338">
    <property type="entry name" value="Aquaporin-like"/>
    <property type="match status" value="1"/>
</dbReference>
<dbReference type="Gene3D" id="1.20.1080.10">
    <property type="entry name" value="Glycerol uptake facilitator protein"/>
    <property type="match status" value="1"/>
</dbReference>
<dbReference type="Proteomes" id="UP001172457">
    <property type="component" value="Chromosome 7"/>
</dbReference>
<evidence type="ECO:0000256" key="6">
    <source>
        <dbReference type="RuleBase" id="RU000477"/>
    </source>
</evidence>
<evidence type="ECO:0000256" key="3">
    <source>
        <dbReference type="ARBA" id="ARBA00022692"/>
    </source>
</evidence>
<feature type="transmembrane region" description="Helical" evidence="7">
    <location>
        <begin position="86"/>
        <end position="107"/>
    </location>
</feature>
<dbReference type="PANTHER" id="PTHR45665:SF27">
    <property type="entry name" value="AQUAPORIN TIP5-1-RELATED"/>
    <property type="match status" value="1"/>
</dbReference>
<dbReference type="InterPro" id="IPR022357">
    <property type="entry name" value="MIP_CS"/>
</dbReference>
<sequence>MASLKDRFKHAITLAALRSYLAEFLSTFFFVFAAVGSAMSSRKMSTPEAAISDPSSLVETAIVTAFALSVAVYLAVNVSGGHVNPAVTFTMAVGGHISIPMTTFYWISQMLESLIACMVLKSSTLDTSMVGNILRGAVDGIPVYLGSIRRGTGGDTPVHGSTFGPGMGEAMGR</sequence>
<comment type="caution">
    <text evidence="8">The sequence shown here is derived from an EMBL/GenBank/DDBJ whole genome shotgun (WGS) entry which is preliminary data.</text>
</comment>
<evidence type="ECO:0000313" key="9">
    <source>
        <dbReference type="Proteomes" id="UP001172457"/>
    </source>
</evidence>
<dbReference type="AlphaFoldDB" id="A0AA38SWM9"/>
<evidence type="ECO:0000256" key="5">
    <source>
        <dbReference type="ARBA" id="ARBA00023136"/>
    </source>
</evidence>
<keyword evidence="3 6" id="KW-0812">Transmembrane</keyword>
<dbReference type="GO" id="GO:0015250">
    <property type="term" value="F:water channel activity"/>
    <property type="evidence" value="ECO:0007669"/>
    <property type="project" value="TreeGrafter"/>
</dbReference>
<name>A0AA38SWM9_9ASTR</name>
<proteinExistence type="inferred from homology"/>
<protein>
    <recommendedName>
        <fullName evidence="10">Aquaporin TIP5-1</fullName>
    </recommendedName>
</protein>
<evidence type="ECO:0008006" key="10">
    <source>
        <dbReference type="Google" id="ProtNLM"/>
    </source>
</evidence>
<keyword evidence="4 7" id="KW-1133">Transmembrane helix</keyword>
<dbReference type="PANTHER" id="PTHR45665">
    <property type="entry name" value="AQUAPORIN-8"/>
    <property type="match status" value="1"/>
</dbReference>
<keyword evidence="2 6" id="KW-0813">Transport</keyword>
<reference evidence="8" key="1">
    <citation type="submission" date="2023-03" db="EMBL/GenBank/DDBJ databases">
        <title>Chromosome-scale reference genome and RAD-based genetic map of yellow starthistle (Centaurea solstitialis) reveal putative structural variation and QTLs associated with invader traits.</title>
        <authorList>
            <person name="Reatini B."/>
            <person name="Cang F.A."/>
            <person name="Jiang Q."/>
            <person name="Mckibben M.T.W."/>
            <person name="Barker M.S."/>
            <person name="Rieseberg L.H."/>
            <person name="Dlugosch K.M."/>
        </authorList>
    </citation>
    <scope>NUCLEOTIDE SEQUENCE</scope>
    <source>
        <strain evidence="8">CAN-66</strain>
        <tissue evidence="8">Leaf</tissue>
    </source>
</reference>
<dbReference type="InterPro" id="IPR023271">
    <property type="entry name" value="Aquaporin-like"/>
</dbReference>
<evidence type="ECO:0000313" key="8">
    <source>
        <dbReference type="EMBL" id="KAJ9539753.1"/>
    </source>
</evidence>
<organism evidence="8 9">
    <name type="scientific">Centaurea solstitialis</name>
    <name type="common">yellow star-thistle</name>
    <dbReference type="NCBI Taxonomy" id="347529"/>
    <lineage>
        <taxon>Eukaryota</taxon>
        <taxon>Viridiplantae</taxon>
        <taxon>Streptophyta</taxon>
        <taxon>Embryophyta</taxon>
        <taxon>Tracheophyta</taxon>
        <taxon>Spermatophyta</taxon>
        <taxon>Magnoliopsida</taxon>
        <taxon>eudicotyledons</taxon>
        <taxon>Gunneridae</taxon>
        <taxon>Pentapetalae</taxon>
        <taxon>asterids</taxon>
        <taxon>campanulids</taxon>
        <taxon>Asterales</taxon>
        <taxon>Asteraceae</taxon>
        <taxon>Carduoideae</taxon>
        <taxon>Cardueae</taxon>
        <taxon>Centaureinae</taxon>
        <taxon>Centaurea</taxon>
    </lineage>
</organism>
<dbReference type="EMBL" id="JARYMX010000007">
    <property type="protein sequence ID" value="KAJ9539753.1"/>
    <property type="molecule type" value="Genomic_DNA"/>
</dbReference>
<evidence type="ECO:0000256" key="1">
    <source>
        <dbReference type="ARBA" id="ARBA00004141"/>
    </source>
</evidence>
<keyword evidence="5 7" id="KW-0472">Membrane</keyword>
<comment type="similarity">
    <text evidence="6">Belongs to the MIP/aquaporin (TC 1.A.8) family.</text>
</comment>
<evidence type="ECO:0000256" key="4">
    <source>
        <dbReference type="ARBA" id="ARBA00022989"/>
    </source>
</evidence>
<dbReference type="InterPro" id="IPR000425">
    <property type="entry name" value="MIP"/>
</dbReference>
<dbReference type="PRINTS" id="PR00783">
    <property type="entry name" value="MINTRINSICP"/>
</dbReference>
<keyword evidence="9" id="KW-1185">Reference proteome</keyword>
<dbReference type="GO" id="GO:0016020">
    <property type="term" value="C:membrane"/>
    <property type="evidence" value="ECO:0007669"/>
    <property type="project" value="UniProtKB-SubCell"/>
</dbReference>
<evidence type="ECO:0000256" key="7">
    <source>
        <dbReference type="SAM" id="Phobius"/>
    </source>
</evidence>
<feature type="transmembrane region" description="Helical" evidence="7">
    <location>
        <begin position="60"/>
        <end position="79"/>
    </location>
</feature>
<comment type="subcellular location">
    <subcellularLocation>
        <location evidence="1">Membrane</location>
        <topology evidence="1">Multi-pass membrane protein</topology>
    </subcellularLocation>
</comment>
<dbReference type="Pfam" id="PF00230">
    <property type="entry name" value="MIP"/>
    <property type="match status" value="1"/>
</dbReference>
<evidence type="ECO:0000256" key="2">
    <source>
        <dbReference type="ARBA" id="ARBA00022448"/>
    </source>
</evidence>
<gene>
    <name evidence="8" type="ORF">OSB04_026259</name>
</gene>